<dbReference type="InterPro" id="IPR003307">
    <property type="entry name" value="W2_domain"/>
</dbReference>
<dbReference type="GO" id="GO:0031369">
    <property type="term" value="F:translation initiation factor binding"/>
    <property type="evidence" value="ECO:0007669"/>
    <property type="project" value="TreeGrafter"/>
</dbReference>
<dbReference type="STRING" id="101127.A0A1X2GPX1"/>
<proteinExistence type="predicted"/>
<dbReference type="InterPro" id="IPR051956">
    <property type="entry name" value="eIF2B_epsilon"/>
</dbReference>
<gene>
    <name evidence="3" type="ORF">DM01DRAFT_1381518</name>
</gene>
<protein>
    <recommendedName>
        <fullName evidence="2">W2 domain-containing protein</fullName>
    </recommendedName>
</protein>
<feature type="region of interest" description="Disordered" evidence="1">
    <location>
        <begin position="186"/>
        <end position="218"/>
    </location>
</feature>
<dbReference type="InterPro" id="IPR016024">
    <property type="entry name" value="ARM-type_fold"/>
</dbReference>
<dbReference type="GO" id="GO:0005851">
    <property type="term" value="C:eukaryotic translation initiation factor 2B complex"/>
    <property type="evidence" value="ECO:0007669"/>
    <property type="project" value="TreeGrafter"/>
</dbReference>
<reference evidence="3 4" key="1">
    <citation type="submission" date="2016-07" db="EMBL/GenBank/DDBJ databases">
        <title>Pervasive Adenine N6-methylation of Active Genes in Fungi.</title>
        <authorList>
            <consortium name="DOE Joint Genome Institute"/>
            <person name="Mondo S.J."/>
            <person name="Dannebaum R.O."/>
            <person name="Kuo R.C."/>
            <person name="Labutti K."/>
            <person name="Haridas S."/>
            <person name="Kuo A."/>
            <person name="Salamov A."/>
            <person name="Ahrendt S.R."/>
            <person name="Lipzen A."/>
            <person name="Sullivan W."/>
            <person name="Andreopoulos W.B."/>
            <person name="Clum A."/>
            <person name="Lindquist E."/>
            <person name="Daum C."/>
            <person name="Ramamoorthy G.K."/>
            <person name="Gryganskyi A."/>
            <person name="Culley D."/>
            <person name="Magnuson J.K."/>
            <person name="James T.Y."/>
            <person name="O'Malley M.A."/>
            <person name="Stajich J.E."/>
            <person name="Spatafora J.W."/>
            <person name="Visel A."/>
            <person name="Grigoriev I.V."/>
        </authorList>
    </citation>
    <scope>NUCLEOTIDE SEQUENCE [LARGE SCALE GENOMIC DNA]</scope>
    <source>
        <strain evidence="3 4">NRRL 3301</strain>
    </source>
</reference>
<dbReference type="AlphaFoldDB" id="A0A1X2GPX1"/>
<dbReference type="SUPFAM" id="SSF48371">
    <property type="entry name" value="ARM repeat"/>
    <property type="match status" value="1"/>
</dbReference>
<dbReference type="EMBL" id="MCGT01000006">
    <property type="protein sequence ID" value="ORX58873.1"/>
    <property type="molecule type" value="Genomic_DNA"/>
</dbReference>
<accession>A0A1X2GPX1</accession>
<sequence>MPFPPTLYEDIITTASGHTDLFDSVSPGRLFHGNSAEPSIRTLNYYRMSAVDMLKHQYHGYAEEDHASLSSSASSSSSMSTSGKSRKPSHRRLMREIRRLRSENASLHHSINLLKSDLRHEQQGRQIAEACHRKYYEDSINTNTQLELEIMDQQDRIYALQHQLQHDTTSSLSADLFDDDPITPVQMDMSHRTADPTSQDEWEEEEAANDQPVLTPSSSITTNANCSLSRFTELASSYIRQALLSNLTSARTNLELDDLMLKYDPSPDVVLRTLSSTFVEWLEEAAQQKPLQSSFPAIQERFLRFWKTLLEHHVHNDDDEYVFLQSIEQLLLQHPIQPLVHEFHRLLIMLYKYDIVDNDAVLHWWHSSDPDHDTIAHQLRHVTQKFVEWVDENNTDSDDDIDDDAMSEDDSVDFVQDDDAASVDPTDDDRQHCPLINHALAPTLPSDTKVAKNKKSVTILV</sequence>
<name>A0A1X2GPX1_9FUNG</name>
<dbReference type="SMART" id="SM00515">
    <property type="entry name" value="eIF5C"/>
    <property type="match status" value="1"/>
</dbReference>
<comment type="caution">
    <text evidence="3">The sequence shown here is derived from an EMBL/GenBank/DDBJ whole genome shotgun (WGS) entry which is preliminary data.</text>
</comment>
<evidence type="ECO:0000259" key="2">
    <source>
        <dbReference type="PROSITE" id="PS51363"/>
    </source>
</evidence>
<evidence type="ECO:0000313" key="3">
    <source>
        <dbReference type="EMBL" id="ORX58873.1"/>
    </source>
</evidence>
<dbReference type="GO" id="GO:0003743">
    <property type="term" value="F:translation initiation factor activity"/>
    <property type="evidence" value="ECO:0007669"/>
    <property type="project" value="TreeGrafter"/>
</dbReference>
<feature type="compositionally biased region" description="Low complexity" evidence="1">
    <location>
        <begin position="69"/>
        <end position="83"/>
    </location>
</feature>
<dbReference type="OrthoDB" id="2290605at2759"/>
<keyword evidence="4" id="KW-1185">Reference proteome</keyword>
<evidence type="ECO:0000313" key="4">
    <source>
        <dbReference type="Proteomes" id="UP000242146"/>
    </source>
</evidence>
<evidence type="ECO:0000256" key="1">
    <source>
        <dbReference type="SAM" id="MobiDB-lite"/>
    </source>
</evidence>
<dbReference type="GO" id="GO:0005085">
    <property type="term" value="F:guanyl-nucleotide exchange factor activity"/>
    <property type="evidence" value="ECO:0007669"/>
    <property type="project" value="TreeGrafter"/>
</dbReference>
<organism evidence="3 4">
    <name type="scientific">Hesseltinella vesiculosa</name>
    <dbReference type="NCBI Taxonomy" id="101127"/>
    <lineage>
        <taxon>Eukaryota</taxon>
        <taxon>Fungi</taxon>
        <taxon>Fungi incertae sedis</taxon>
        <taxon>Mucoromycota</taxon>
        <taxon>Mucoromycotina</taxon>
        <taxon>Mucoromycetes</taxon>
        <taxon>Mucorales</taxon>
        <taxon>Cunninghamellaceae</taxon>
        <taxon>Hesseltinella</taxon>
    </lineage>
</organism>
<dbReference type="Pfam" id="PF02020">
    <property type="entry name" value="W2"/>
    <property type="match status" value="1"/>
</dbReference>
<dbReference type="PANTHER" id="PTHR45887:SF1">
    <property type="entry name" value="TRANSLATION INITIATION FACTOR EIF-2B SUBUNIT EPSILON"/>
    <property type="match status" value="1"/>
</dbReference>
<feature type="domain" description="W2" evidence="2">
    <location>
        <begin position="224"/>
        <end position="400"/>
    </location>
</feature>
<feature type="compositionally biased region" description="Acidic residues" evidence="1">
    <location>
        <begin position="198"/>
        <end position="208"/>
    </location>
</feature>
<dbReference type="PROSITE" id="PS51363">
    <property type="entry name" value="W2"/>
    <property type="match status" value="1"/>
</dbReference>
<feature type="region of interest" description="Disordered" evidence="1">
    <location>
        <begin position="69"/>
        <end position="92"/>
    </location>
</feature>
<feature type="region of interest" description="Disordered" evidence="1">
    <location>
        <begin position="393"/>
        <end position="412"/>
    </location>
</feature>
<dbReference type="Gene3D" id="1.25.40.180">
    <property type="match status" value="1"/>
</dbReference>
<dbReference type="PANTHER" id="PTHR45887">
    <property type="entry name" value="TRANSLATION INITIATION FACTOR EIF-2B SUBUNIT EPSILON"/>
    <property type="match status" value="1"/>
</dbReference>
<dbReference type="Proteomes" id="UP000242146">
    <property type="component" value="Unassembled WGS sequence"/>
</dbReference>